<reference evidence="2 3" key="1">
    <citation type="submission" date="2019-08" db="EMBL/GenBank/DDBJ databases">
        <title>Actinomadura sp. nov. CYP1-5 isolated from mountain soil.</title>
        <authorList>
            <person name="Songsumanus A."/>
            <person name="Kuncharoen N."/>
            <person name="Kudo T."/>
            <person name="Yuki M."/>
            <person name="Igarashi Y."/>
            <person name="Tanasupawat S."/>
        </authorList>
    </citation>
    <scope>NUCLEOTIDE SEQUENCE [LARGE SCALE GENOMIC DNA]</scope>
    <source>
        <strain evidence="2 3">JCM 14158</strain>
    </source>
</reference>
<sequence>MASKVRRSALWLILAVGALVIVVAALAVWLWPDKGGASNPRAIARSYVQTLNDRDSDGLKKLYYPSDRSQAKNEINALLSKYGGKKIRVTRMDVVQEFGPDMAQVKIIGTSNAGPYTEALDTAKRDGAWYLITNPT</sequence>
<evidence type="ECO:0000256" key="1">
    <source>
        <dbReference type="SAM" id="Phobius"/>
    </source>
</evidence>
<feature type="transmembrane region" description="Helical" evidence="1">
    <location>
        <begin position="9"/>
        <end position="31"/>
    </location>
</feature>
<dbReference type="RefSeq" id="WP_067895472.1">
    <property type="nucleotide sequence ID" value="NZ_VSFG01000001.1"/>
</dbReference>
<evidence type="ECO:0000313" key="3">
    <source>
        <dbReference type="Proteomes" id="UP000323380"/>
    </source>
</evidence>
<gene>
    <name evidence="2" type="ORF">FXF69_06985</name>
</gene>
<keyword evidence="3" id="KW-1185">Reference proteome</keyword>
<keyword evidence="1" id="KW-0812">Transmembrane</keyword>
<protein>
    <recommendedName>
        <fullName evidence="4">DUF4878 domain-containing protein</fullName>
    </recommendedName>
</protein>
<comment type="caution">
    <text evidence="2">The sequence shown here is derived from an EMBL/GenBank/DDBJ whole genome shotgun (WGS) entry which is preliminary data.</text>
</comment>
<keyword evidence="1" id="KW-0472">Membrane</keyword>
<dbReference type="Proteomes" id="UP000323380">
    <property type="component" value="Unassembled WGS sequence"/>
</dbReference>
<name>A0A5D0NY05_9ACTN</name>
<dbReference type="EMBL" id="VSFG01000001">
    <property type="protein sequence ID" value="TYB48891.1"/>
    <property type="molecule type" value="Genomic_DNA"/>
</dbReference>
<organism evidence="2 3">
    <name type="scientific">Actinomadura chibensis</name>
    <dbReference type="NCBI Taxonomy" id="392828"/>
    <lineage>
        <taxon>Bacteria</taxon>
        <taxon>Bacillati</taxon>
        <taxon>Actinomycetota</taxon>
        <taxon>Actinomycetes</taxon>
        <taxon>Streptosporangiales</taxon>
        <taxon>Thermomonosporaceae</taxon>
        <taxon>Actinomadura</taxon>
    </lineage>
</organism>
<evidence type="ECO:0008006" key="4">
    <source>
        <dbReference type="Google" id="ProtNLM"/>
    </source>
</evidence>
<proteinExistence type="predicted"/>
<keyword evidence="1" id="KW-1133">Transmembrane helix</keyword>
<evidence type="ECO:0000313" key="2">
    <source>
        <dbReference type="EMBL" id="TYB48891.1"/>
    </source>
</evidence>
<accession>A0A5D0NY05</accession>
<dbReference type="AlphaFoldDB" id="A0A5D0NY05"/>